<reference evidence="1" key="1">
    <citation type="submission" date="2019-06" db="EMBL/GenBank/DDBJ databases">
        <authorList>
            <person name="Palmer J.M."/>
        </authorList>
    </citation>
    <scope>NUCLEOTIDE SEQUENCE</scope>
    <source>
        <strain evidence="1">TWF679</strain>
    </source>
</reference>
<gene>
    <name evidence="1" type="ORF">TWF679_000151</name>
</gene>
<organism evidence="1 2">
    <name type="scientific">Orbilia oligospora</name>
    <name type="common">Nematode-trapping fungus</name>
    <name type="synonym">Arthrobotrys oligospora</name>
    <dbReference type="NCBI Taxonomy" id="2813651"/>
    <lineage>
        <taxon>Eukaryota</taxon>
        <taxon>Fungi</taxon>
        <taxon>Dikarya</taxon>
        <taxon>Ascomycota</taxon>
        <taxon>Pezizomycotina</taxon>
        <taxon>Orbiliomycetes</taxon>
        <taxon>Orbiliales</taxon>
        <taxon>Orbiliaceae</taxon>
        <taxon>Orbilia</taxon>
    </lineage>
</organism>
<dbReference type="EMBL" id="WIWT01000001">
    <property type="protein sequence ID" value="KAF3223714.1"/>
    <property type="molecule type" value="Genomic_DNA"/>
</dbReference>
<accession>A0A8H8VN76</accession>
<evidence type="ECO:0000313" key="1">
    <source>
        <dbReference type="EMBL" id="KAF3223714.1"/>
    </source>
</evidence>
<evidence type="ECO:0000313" key="2">
    <source>
        <dbReference type="Proteomes" id="UP000614610"/>
    </source>
</evidence>
<protein>
    <submittedName>
        <fullName evidence="1">Uncharacterized protein</fullName>
    </submittedName>
</protein>
<dbReference type="OrthoDB" id="5382099at2759"/>
<name>A0A8H8VN76_ORBOL</name>
<dbReference type="AlphaFoldDB" id="A0A8H8VN76"/>
<comment type="caution">
    <text evidence="1">The sequence shown here is derived from an EMBL/GenBank/DDBJ whole genome shotgun (WGS) entry which is preliminary data.</text>
</comment>
<dbReference type="Proteomes" id="UP000614610">
    <property type="component" value="Unassembled WGS sequence"/>
</dbReference>
<proteinExistence type="predicted"/>
<sequence length="185" mass="20548">MEDNHEWVQALEDFNLGISQPYAASCLLYQETNTIHAPQYQPLDAMELDGPHHGSQHQPFDAMELDWPHFSSGSPPSEADPNFDIDAFLHESYNILGLGPGEEIIHNAGPQDPMALTVLNSTLNQISESGYIGPGEIVLAINQSAKTLKPLKVVQRKRRKYREDNSAAIILRIPGSFAQDASDWK</sequence>